<evidence type="ECO:0000256" key="1">
    <source>
        <dbReference type="SAM" id="MobiDB-lite"/>
    </source>
</evidence>
<feature type="region of interest" description="Disordered" evidence="1">
    <location>
        <begin position="1"/>
        <end position="280"/>
    </location>
</feature>
<feature type="compositionally biased region" description="Low complexity" evidence="1">
    <location>
        <begin position="293"/>
        <end position="307"/>
    </location>
</feature>
<feature type="compositionally biased region" description="Acidic residues" evidence="1">
    <location>
        <begin position="102"/>
        <end position="112"/>
    </location>
</feature>
<feature type="region of interest" description="Disordered" evidence="1">
    <location>
        <begin position="293"/>
        <end position="445"/>
    </location>
</feature>
<keyword evidence="3" id="KW-1185">Reference proteome</keyword>
<name>A0A167RGH4_9HYPO</name>
<proteinExistence type="predicted"/>
<feature type="compositionally biased region" description="Polar residues" evidence="1">
    <location>
        <begin position="117"/>
        <end position="129"/>
    </location>
</feature>
<evidence type="ECO:0000313" key="3">
    <source>
        <dbReference type="Proteomes" id="UP000076874"/>
    </source>
</evidence>
<feature type="compositionally biased region" description="Low complexity" evidence="1">
    <location>
        <begin position="270"/>
        <end position="280"/>
    </location>
</feature>
<feature type="compositionally biased region" description="Acidic residues" evidence="1">
    <location>
        <begin position="226"/>
        <end position="245"/>
    </location>
</feature>
<feature type="compositionally biased region" description="Polar residues" evidence="1">
    <location>
        <begin position="188"/>
        <end position="210"/>
    </location>
</feature>
<dbReference type="AlphaFoldDB" id="A0A167RGH4"/>
<feature type="compositionally biased region" description="Pro residues" evidence="1">
    <location>
        <begin position="140"/>
        <end position="151"/>
    </location>
</feature>
<reference evidence="2 3" key="1">
    <citation type="journal article" date="2016" name="Genome Biol. Evol.">
        <title>Divergent and convergent evolution of fungal pathogenicity.</title>
        <authorList>
            <person name="Shang Y."/>
            <person name="Xiao G."/>
            <person name="Zheng P."/>
            <person name="Cen K."/>
            <person name="Zhan S."/>
            <person name="Wang C."/>
        </authorList>
    </citation>
    <scope>NUCLEOTIDE SEQUENCE [LARGE SCALE GENOMIC DNA]</scope>
    <source>
        <strain evidence="2 3">RCEF 264</strain>
    </source>
</reference>
<dbReference type="PANTHER" id="PTHR42084:SF1">
    <property type="entry name" value="SERINE_THREONINE-PROTEIN KINASE PPK6"/>
    <property type="match status" value="1"/>
</dbReference>
<protein>
    <submittedName>
        <fullName evidence="2">Serine/threonine-protein kinase ppk6</fullName>
    </submittedName>
</protein>
<accession>A0A167RGH4</accession>
<keyword evidence="2" id="KW-0418">Kinase</keyword>
<dbReference type="Proteomes" id="UP000076874">
    <property type="component" value="Unassembled WGS sequence"/>
</dbReference>
<feature type="compositionally biased region" description="Low complexity" evidence="1">
    <location>
        <begin position="17"/>
        <end position="33"/>
    </location>
</feature>
<comment type="caution">
    <text evidence="2">The sequence shown here is derived from an EMBL/GenBank/DDBJ whole genome shotgun (WGS) entry which is preliminary data.</text>
</comment>
<evidence type="ECO:0000313" key="2">
    <source>
        <dbReference type="EMBL" id="OAA58570.1"/>
    </source>
</evidence>
<dbReference type="OrthoDB" id="5420391at2759"/>
<gene>
    <name evidence="2" type="ORF">SPI_06643</name>
</gene>
<sequence>MSADLFAQFGSFSESNPPSAQPAGQQPSQESSGNGVGGQPHSDDPFAFLGVALSQNPAQPPPASIVGTVATGNWGDNASGVRPSGTVAAAAAASFPPTAGQDGDDDDDDAWGDFEASSPSAPTPVQTASIPPLPSLASAPQPPPLPEPGPEPQTKTRVVRAPTIDLMTNTLINFGDSVPGAGAGLPQPASTAFPHSSPYRASQATQTQTLPAVKKPKDPNVLFDAENYDEDEGSSDDDNDDDEGFGDFVTGQASPSQVDVAGQREPSVPPTVNAAQPTATPAAATALIDLLSLSDPEPAAPPSALSAIPVPSQRSNTALSSASRKQPPAQLLSPLSFGSASASYPAGPKSPSFQDRNPFPGLAVTTPLSAEFPKDKVDNRTPSPVTVWPTFDPASASSLDEKKGQAAQPPADDWDTWEAADAGAPPPANDRSEKNRNPKKTAVASEWDWDADDAQPATAPAVLPAAVVKATTTKAKPIPDNAPPPTNVPPPSILLSVFPELIALPDEALFKPTAGQPAEIRNKILEDPKTITFLRNYLQLVVVAARVVAGRKQRWHRDRFLMQSMSISAAGSSKGGGMKLAGLDKAQGQREDREAADVVAAWARLVGKLRSAVATANAALVAAEARDHKHYPPLSLPELQSATIPVTTAKGVPTAPRPCVVCGLRRDERVRGVDGPDVPDVFGEWWVEHWGHRTCRNFWVEHEATLRSR</sequence>
<dbReference type="EMBL" id="AZHD01000012">
    <property type="protein sequence ID" value="OAA58570.1"/>
    <property type="molecule type" value="Genomic_DNA"/>
</dbReference>
<dbReference type="PANTHER" id="PTHR42084">
    <property type="entry name" value="YALI0E26631P"/>
    <property type="match status" value="1"/>
</dbReference>
<feature type="compositionally biased region" description="Polar residues" evidence="1">
    <location>
        <begin position="312"/>
        <end position="324"/>
    </location>
</feature>
<dbReference type="GO" id="GO:0016301">
    <property type="term" value="F:kinase activity"/>
    <property type="evidence" value="ECO:0007669"/>
    <property type="project" value="UniProtKB-KW"/>
</dbReference>
<dbReference type="STRING" id="1081102.A0A167RGH4"/>
<keyword evidence="2" id="KW-0808">Transferase</keyword>
<organism evidence="2 3">
    <name type="scientific">Niveomyces insectorum RCEF 264</name>
    <dbReference type="NCBI Taxonomy" id="1081102"/>
    <lineage>
        <taxon>Eukaryota</taxon>
        <taxon>Fungi</taxon>
        <taxon>Dikarya</taxon>
        <taxon>Ascomycota</taxon>
        <taxon>Pezizomycotina</taxon>
        <taxon>Sordariomycetes</taxon>
        <taxon>Hypocreomycetidae</taxon>
        <taxon>Hypocreales</taxon>
        <taxon>Cordycipitaceae</taxon>
        <taxon>Niveomyces</taxon>
    </lineage>
</organism>